<evidence type="ECO:0000256" key="4">
    <source>
        <dbReference type="ARBA" id="ARBA00022833"/>
    </source>
</evidence>
<comment type="function">
    <text evidence="6">Putative transcription activator involved in regulating light control of development.</text>
</comment>
<dbReference type="PANTHER" id="PTHR31669">
    <property type="entry name" value="PROTEIN FAR1-RELATED SEQUENCE 10-RELATED"/>
    <property type="match status" value="1"/>
</dbReference>
<keyword evidence="2 6" id="KW-0479">Metal-binding</keyword>
<dbReference type="GO" id="GO:0006355">
    <property type="term" value="P:regulation of DNA-templated transcription"/>
    <property type="evidence" value="ECO:0007669"/>
    <property type="project" value="UniProtKB-UniRule"/>
</dbReference>
<dbReference type="OrthoDB" id="1422649at2759"/>
<evidence type="ECO:0000259" key="7">
    <source>
        <dbReference type="PROSITE" id="PS50966"/>
    </source>
</evidence>
<dbReference type="AlphaFoldDB" id="A0A834H3T1"/>
<evidence type="ECO:0000256" key="5">
    <source>
        <dbReference type="PROSITE-ProRule" id="PRU00325"/>
    </source>
</evidence>
<evidence type="ECO:0000256" key="6">
    <source>
        <dbReference type="RuleBase" id="RU367018"/>
    </source>
</evidence>
<dbReference type="GO" id="GO:0008270">
    <property type="term" value="F:zinc ion binding"/>
    <property type="evidence" value="ECO:0007669"/>
    <property type="project" value="UniProtKB-UniRule"/>
</dbReference>
<keyword evidence="4 6" id="KW-0862">Zinc</keyword>
<dbReference type="Proteomes" id="UP000626092">
    <property type="component" value="Unassembled WGS sequence"/>
</dbReference>
<feature type="domain" description="SWIM-type" evidence="7">
    <location>
        <begin position="98"/>
        <end position="134"/>
    </location>
</feature>
<dbReference type="InterPro" id="IPR006564">
    <property type="entry name" value="Znf_PMZ"/>
</dbReference>
<dbReference type="Pfam" id="PF04434">
    <property type="entry name" value="SWIM"/>
    <property type="match status" value="1"/>
</dbReference>
<accession>A0A834H3T1</accession>
<comment type="caution">
    <text evidence="8">The sequence shown here is derived from an EMBL/GenBank/DDBJ whole genome shotgun (WGS) entry which is preliminary data.</text>
</comment>
<reference evidence="8" key="1">
    <citation type="submission" date="2019-11" db="EMBL/GenBank/DDBJ databases">
        <authorList>
            <person name="Liu Y."/>
            <person name="Hou J."/>
            <person name="Li T.-Q."/>
            <person name="Guan C.-H."/>
            <person name="Wu X."/>
            <person name="Wu H.-Z."/>
            <person name="Ling F."/>
            <person name="Zhang R."/>
            <person name="Shi X.-G."/>
            <person name="Ren J.-P."/>
            <person name="Chen E.-F."/>
            <person name="Sun J.-M."/>
        </authorList>
    </citation>
    <scope>NUCLEOTIDE SEQUENCE</scope>
    <source>
        <strain evidence="8">Adult_tree_wgs_1</strain>
        <tissue evidence="8">Leaves</tissue>
    </source>
</reference>
<evidence type="ECO:0000313" key="8">
    <source>
        <dbReference type="EMBL" id="KAF7140968.1"/>
    </source>
</evidence>
<dbReference type="EMBL" id="WJXA01000006">
    <property type="protein sequence ID" value="KAF7140968.1"/>
    <property type="molecule type" value="Genomic_DNA"/>
</dbReference>
<dbReference type="GO" id="GO:0005634">
    <property type="term" value="C:nucleus"/>
    <property type="evidence" value="ECO:0007669"/>
    <property type="project" value="UniProtKB-SubCell"/>
</dbReference>
<gene>
    <name evidence="8" type="ORF">RHSIM_Rhsim06G0110600</name>
</gene>
<organism evidence="8 9">
    <name type="scientific">Rhododendron simsii</name>
    <name type="common">Sims's rhododendron</name>
    <dbReference type="NCBI Taxonomy" id="118357"/>
    <lineage>
        <taxon>Eukaryota</taxon>
        <taxon>Viridiplantae</taxon>
        <taxon>Streptophyta</taxon>
        <taxon>Embryophyta</taxon>
        <taxon>Tracheophyta</taxon>
        <taxon>Spermatophyta</taxon>
        <taxon>Magnoliopsida</taxon>
        <taxon>eudicotyledons</taxon>
        <taxon>Gunneridae</taxon>
        <taxon>Pentapetalae</taxon>
        <taxon>asterids</taxon>
        <taxon>Ericales</taxon>
        <taxon>Ericaceae</taxon>
        <taxon>Ericoideae</taxon>
        <taxon>Rhodoreae</taxon>
        <taxon>Rhododendron</taxon>
    </lineage>
</organism>
<evidence type="ECO:0000256" key="3">
    <source>
        <dbReference type="ARBA" id="ARBA00022771"/>
    </source>
</evidence>
<comment type="subcellular location">
    <subcellularLocation>
        <location evidence="6">Nucleus</location>
    </subcellularLocation>
</comment>
<keyword evidence="6" id="KW-0539">Nucleus</keyword>
<evidence type="ECO:0000256" key="2">
    <source>
        <dbReference type="ARBA" id="ARBA00022723"/>
    </source>
</evidence>
<comment type="similarity">
    <text evidence="1 6">Belongs to the FHY3/FAR1 family.</text>
</comment>
<evidence type="ECO:0000313" key="9">
    <source>
        <dbReference type="Proteomes" id="UP000626092"/>
    </source>
</evidence>
<dbReference type="InterPro" id="IPR007527">
    <property type="entry name" value="Znf_SWIM"/>
</dbReference>
<proteinExistence type="inferred from homology"/>
<keyword evidence="9" id="KW-1185">Reference proteome</keyword>
<name>A0A834H3T1_RHOSS</name>
<keyword evidence="3 5" id="KW-0863">Zinc-finger</keyword>
<sequence length="310" mass="35590">MFDNNSMYEFVTRFERALACLRHNKLDLDHKDINEKPVLKTSWLMEKKMSELYTLHSFKIFQEEIFQIGAYVLTILHEDEHRCVWKVHREEMEGSRGREVSVDKSSNRVSCSCQMFEFDRIPCWHLLAYLSLMQIRELPSIYILQRWTKTAKAGRVFDDLGSHQKEICGSSLFVRRQGLFQLASTVIDDAILDEDGTEIVREALLSSQNKIAFVMGSRQAGSTSSIQLPISFGIQHGLKEPLKVRTNGCGKRLKGGKEKAVKKSRKCHGGGLLGSSQDDRLYDDDEDDFDNECSLLEMGMYSLDQVEWAD</sequence>
<dbReference type="PANTHER" id="PTHR31669:SF302">
    <property type="entry name" value="PROTEIN FAR1-RELATED SEQUENCE"/>
    <property type="match status" value="1"/>
</dbReference>
<evidence type="ECO:0000256" key="1">
    <source>
        <dbReference type="ARBA" id="ARBA00005889"/>
    </source>
</evidence>
<dbReference type="InterPro" id="IPR031052">
    <property type="entry name" value="FHY3/FAR1"/>
</dbReference>
<protein>
    <recommendedName>
        <fullName evidence="6">Protein FAR1-RELATED SEQUENCE</fullName>
    </recommendedName>
</protein>
<dbReference type="SMART" id="SM00575">
    <property type="entry name" value="ZnF_PMZ"/>
    <property type="match status" value="1"/>
</dbReference>
<dbReference type="PROSITE" id="PS50966">
    <property type="entry name" value="ZF_SWIM"/>
    <property type="match status" value="1"/>
</dbReference>